<dbReference type="InterPro" id="IPR003615">
    <property type="entry name" value="HNH_nuc"/>
</dbReference>
<organism evidence="3 4">
    <name type="scientific">Emydomyces testavorans</name>
    <dbReference type="NCBI Taxonomy" id="2070801"/>
    <lineage>
        <taxon>Eukaryota</taxon>
        <taxon>Fungi</taxon>
        <taxon>Dikarya</taxon>
        <taxon>Ascomycota</taxon>
        <taxon>Pezizomycotina</taxon>
        <taxon>Eurotiomycetes</taxon>
        <taxon>Eurotiomycetidae</taxon>
        <taxon>Onygenales</taxon>
        <taxon>Nannizziopsiaceae</taxon>
        <taxon>Emydomyces</taxon>
    </lineage>
</organism>
<reference evidence="3" key="1">
    <citation type="submission" date="2023-03" db="EMBL/GenBank/DDBJ databases">
        <title>Emydomyces testavorans Genome Sequence.</title>
        <authorList>
            <person name="Hoyer L."/>
        </authorList>
    </citation>
    <scope>NUCLEOTIDE SEQUENCE</scope>
    <source>
        <strain evidence="3">16-2883</strain>
    </source>
</reference>
<accession>A0AAF0IIT7</accession>
<feature type="region of interest" description="Disordered" evidence="1">
    <location>
        <begin position="203"/>
        <end position="222"/>
    </location>
</feature>
<gene>
    <name evidence="3" type="ORF">PRK78_004669</name>
</gene>
<dbReference type="AlphaFoldDB" id="A0AAF0IIT7"/>
<evidence type="ECO:0000313" key="4">
    <source>
        <dbReference type="Proteomes" id="UP001219355"/>
    </source>
</evidence>
<dbReference type="Proteomes" id="UP001219355">
    <property type="component" value="Chromosome 3"/>
</dbReference>
<protein>
    <recommendedName>
        <fullName evidence="2">HNH nuclease domain-containing protein</fullName>
    </recommendedName>
</protein>
<keyword evidence="4" id="KW-1185">Reference proteome</keyword>
<evidence type="ECO:0000313" key="3">
    <source>
        <dbReference type="EMBL" id="WEW59200.1"/>
    </source>
</evidence>
<dbReference type="EMBL" id="CP120629">
    <property type="protein sequence ID" value="WEW59200.1"/>
    <property type="molecule type" value="Genomic_DNA"/>
</dbReference>
<dbReference type="Pfam" id="PF13391">
    <property type="entry name" value="HNH_2"/>
    <property type="match status" value="1"/>
</dbReference>
<evidence type="ECO:0000256" key="1">
    <source>
        <dbReference type="SAM" id="MobiDB-lite"/>
    </source>
</evidence>
<feature type="domain" description="HNH nuclease" evidence="2">
    <location>
        <begin position="221"/>
        <end position="301"/>
    </location>
</feature>
<evidence type="ECO:0000259" key="2">
    <source>
        <dbReference type="Pfam" id="PF13391"/>
    </source>
</evidence>
<proteinExistence type="predicted"/>
<sequence length="406" mass="45898">MASHHRRQSSLEDVLDFSGQPLPSASPLQHRHQSSFEGIINFSAPEPLPADQRSRAQHRFYSIINHFGDSGGKRGEYSRPLLVRYTYEFSRSELSKDTFLRAFFNFMQLDIASEGDIDFDDQLLQNLIAFADLLLDNFYLPLKASSKQTPQPSPAHLSAIQRAQGGVHSYAGTPERLSHLRGSCLIRDHHRCVVSRKFDSQETLNRTQQHGDDARDDEGNPVQGQARSFLEVAHILPHSLTHTNANSELDDSKKTALAILNMFDCDVSHIIDGTSIDRPFNAITLTQEIHRLFGDFKIYFEPVDGQEHTYRIDSFLPAFYADELKLPVVRKLFIREDRLIDAPSPRLLAIHRAIAHILRLSGAGEYIDKILREFEETGVQSDGSTDLGRIVNLRYGGWLDGAVDVH</sequence>
<name>A0AAF0IIT7_9EURO</name>